<dbReference type="PANTHER" id="PTHR47539:SF1">
    <property type="entry name" value="PENTATRICOPEPTIDE REPEAT-CONTAINING PROTEIN OTP51, CHLOROPLASTIC"/>
    <property type="match status" value="1"/>
</dbReference>
<evidence type="ECO:0000259" key="5">
    <source>
        <dbReference type="Pfam" id="PF03161"/>
    </source>
</evidence>
<dbReference type="AlphaFoldDB" id="W1NZZ2"/>
<proteinExistence type="predicted"/>
<dbReference type="Gene3D" id="1.25.40.10">
    <property type="entry name" value="Tetratricopeptide repeat domain"/>
    <property type="match status" value="2"/>
</dbReference>
<keyword evidence="1" id="KW-0507">mRNA processing</keyword>
<dbReference type="NCBIfam" id="TIGR00756">
    <property type="entry name" value="PPR"/>
    <property type="match status" value="1"/>
</dbReference>
<dbReference type="HOGENOM" id="CLU_017335_0_0_1"/>
<dbReference type="InterPro" id="IPR052500">
    <property type="entry name" value="Chloro/Mito_RNA_Process"/>
</dbReference>
<evidence type="ECO:0000256" key="2">
    <source>
        <dbReference type="ARBA" id="ARBA00022737"/>
    </source>
</evidence>
<dbReference type="Pfam" id="PF03161">
    <property type="entry name" value="LAGLIDADG_2"/>
    <property type="match status" value="1"/>
</dbReference>
<name>W1NZZ2_AMBTC</name>
<feature type="repeat" description="PPR" evidence="4">
    <location>
        <begin position="451"/>
        <end position="485"/>
    </location>
</feature>
<feature type="domain" description="Homing endonuclease LAGLIDADG" evidence="5">
    <location>
        <begin position="553"/>
        <end position="719"/>
    </location>
</feature>
<dbReference type="InterPro" id="IPR004860">
    <property type="entry name" value="LAGLIDADG_dom"/>
</dbReference>
<dbReference type="GO" id="GO:0045292">
    <property type="term" value="P:mRNA cis splicing, via spliceosome"/>
    <property type="evidence" value="ECO:0000318"/>
    <property type="project" value="GO_Central"/>
</dbReference>
<dbReference type="InterPro" id="IPR027434">
    <property type="entry name" value="Homing_endonucl"/>
</dbReference>
<sequence length="789" mass="90799">MKMVVCSGQKEMLLCPELQLPLQPSSFTSNPGSSLFFSSSLNSGSSSRRSHFLRAQVQVLTAQAQVRIRANALEKEVVEVKELDELPEQWRRSKVAWLCKILPSYKSPTLLRVLNAQRSWINQQDTTYLILHFMRIRDNDTSFKVYKWMIQRHWFRFDFALATKLADYLGKERKFAKCREVFDDIIRRGRVPHESTFHILTVAYIGAPIQGCLEEACSIYNRMVQLGGYTPNLSLHNALFRAIVSKPRGTSKYYLKQAEFIFHNISTCGFEIHEDVYAGLIWLHSYQDVVNGERIAALRKEMQQAGIEESIDMLVSILRVCSKEGDVEEADKTWAKLMESGANSLPPPQAFVLRMEVFAKVGQPMKSLEIFRGMQAQGVRETVVAYQKIIEVMSRSQEVGISETLMLEFTKSGFKPLLPSFVDVMDMYFNLGMHDKVEWAFCQCLANCDPNQAAYNIYLESLVRNDRIARAEELFNEMKSNGAIGANNRACNIILEAYLTSSQYAKAEDIYDLMGQKKYNIAPPLLEKVDYVLSLSRKKLKKSLSLKLDKEQREILIGLLLGGTRIKSDEAKKNHTIHFEFNENSDAHGALKVHIYERFYEWLTPFGNISDRNDEIPCHFSSKAHPHFGFFADQFWPKRRLVIPKLIHRWLSSRVLAYWYMYGGYTTSSGDILLKLRDCSHEDAERVIKTLKAKSLDCRFKRKGRVFWIACQGNNATWFWKLVEPHILHGFNELLIRDAKQSENGLAQDSEYGLDKDFNFDEIAADCKSDWDCMDSFQLANVHDTNAKN</sequence>
<dbReference type="Gramene" id="ERN01238">
    <property type="protein sequence ID" value="ERN01238"/>
    <property type="gene ID" value="AMTR_s00002p00243140"/>
</dbReference>
<dbReference type="InterPro" id="IPR011990">
    <property type="entry name" value="TPR-like_helical_dom_sf"/>
</dbReference>
<keyword evidence="2" id="KW-0677">Repeat</keyword>
<dbReference type="EMBL" id="KI394767">
    <property type="protein sequence ID" value="ERN01238.1"/>
    <property type="molecule type" value="Genomic_DNA"/>
</dbReference>
<dbReference type="eggNOG" id="KOG4197">
    <property type="taxonomic scope" value="Eukaryota"/>
</dbReference>
<dbReference type="FunFam" id="3.10.28.10:FF:000005">
    <property type="entry name" value="Pentatricopeptide repeat-containing protein At2g15820, chloroplastic"/>
    <property type="match status" value="1"/>
</dbReference>
<dbReference type="SUPFAM" id="SSF55608">
    <property type="entry name" value="Homing endonucleases"/>
    <property type="match status" value="1"/>
</dbReference>
<protein>
    <recommendedName>
        <fullName evidence="5">Homing endonuclease LAGLIDADG domain-containing protein</fullName>
    </recommendedName>
</protein>
<dbReference type="OMA" id="MESYAQR"/>
<evidence type="ECO:0000256" key="1">
    <source>
        <dbReference type="ARBA" id="ARBA00022664"/>
    </source>
</evidence>
<keyword evidence="3" id="KW-0508">mRNA splicing</keyword>
<accession>W1NZZ2</accession>
<dbReference type="GO" id="GO:0000373">
    <property type="term" value="P:Group II intron splicing"/>
    <property type="evidence" value="ECO:0000318"/>
    <property type="project" value="GO_Central"/>
</dbReference>
<keyword evidence="7" id="KW-1185">Reference proteome</keyword>
<evidence type="ECO:0000313" key="6">
    <source>
        <dbReference type="EMBL" id="ERN01238.1"/>
    </source>
</evidence>
<dbReference type="PROSITE" id="PS51375">
    <property type="entry name" value="PPR"/>
    <property type="match status" value="1"/>
</dbReference>
<organism evidence="6 7">
    <name type="scientific">Amborella trichopoda</name>
    <dbReference type="NCBI Taxonomy" id="13333"/>
    <lineage>
        <taxon>Eukaryota</taxon>
        <taxon>Viridiplantae</taxon>
        <taxon>Streptophyta</taxon>
        <taxon>Embryophyta</taxon>
        <taxon>Tracheophyta</taxon>
        <taxon>Spermatophyta</taxon>
        <taxon>Magnoliopsida</taxon>
        <taxon>Amborellales</taxon>
        <taxon>Amborellaceae</taxon>
        <taxon>Amborella</taxon>
    </lineage>
</organism>
<gene>
    <name evidence="6" type="ORF">AMTR_s00002p00243140</name>
</gene>
<dbReference type="GO" id="GO:0004519">
    <property type="term" value="F:endonuclease activity"/>
    <property type="evidence" value="ECO:0007669"/>
    <property type="project" value="InterPro"/>
</dbReference>
<evidence type="ECO:0000256" key="4">
    <source>
        <dbReference type="PROSITE-ProRule" id="PRU00708"/>
    </source>
</evidence>
<dbReference type="Proteomes" id="UP000017836">
    <property type="component" value="Unassembled WGS sequence"/>
</dbReference>
<reference evidence="7" key="1">
    <citation type="journal article" date="2013" name="Science">
        <title>The Amborella genome and the evolution of flowering plants.</title>
        <authorList>
            <consortium name="Amborella Genome Project"/>
        </authorList>
    </citation>
    <scope>NUCLEOTIDE SEQUENCE [LARGE SCALE GENOMIC DNA]</scope>
</reference>
<dbReference type="PANTHER" id="PTHR47539">
    <property type="entry name" value="PENTATRICOPEPTIDE REPEAT-CONTAINING PROTEIN OTP51, CHLOROPLASTIC"/>
    <property type="match status" value="1"/>
</dbReference>
<dbReference type="STRING" id="13333.W1NZZ2"/>
<evidence type="ECO:0000256" key="3">
    <source>
        <dbReference type="ARBA" id="ARBA00023187"/>
    </source>
</evidence>
<dbReference type="InterPro" id="IPR002885">
    <property type="entry name" value="PPR_rpt"/>
</dbReference>
<dbReference type="Pfam" id="PF01535">
    <property type="entry name" value="PPR"/>
    <property type="match status" value="2"/>
</dbReference>
<dbReference type="Gene3D" id="3.10.28.10">
    <property type="entry name" value="Homing endonucleases"/>
    <property type="match status" value="2"/>
</dbReference>
<evidence type="ECO:0000313" key="7">
    <source>
        <dbReference type="Proteomes" id="UP000017836"/>
    </source>
</evidence>
<dbReference type="GO" id="GO:0048564">
    <property type="term" value="P:photosystem I assembly"/>
    <property type="evidence" value="ECO:0000318"/>
    <property type="project" value="GO_Central"/>
</dbReference>